<name>A0A386H787_9CLOT</name>
<organism evidence="3 4">
    <name type="scientific">Clostridium fermenticellae</name>
    <dbReference type="NCBI Taxonomy" id="2068654"/>
    <lineage>
        <taxon>Bacteria</taxon>
        <taxon>Bacillati</taxon>
        <taxon>Bacillota</taxon>
        <taxon>Clostridia</taxon>
        <taxon>Eubacteriales</taxon>
        <taxon>Clostridiaceae</taxon>
        <taxon>Clostridium</taxon>
    </lineage>
</organism>
<dbReference type="Pfam" id="PF01966">
    <property type="entry name" value="HD"/>
    <property type="match status" value="1"/>
</dbReference>
<protein>
    <submittedName>
        <fullName evidence="3">HD domain-containing protein</fullName>
    </submittedName>
</protein>
<dbReference type="OrthoDB" id="9778453at2"/>
<dbReference type="SMART" id="SM00471">
    <property type="entry name" value="HDc"/>
    <property type="match status" value="1"/>
</dbReference>
<sequence length="304" mass="34891">MGKHDNKKEIFLNDIKDGENMTISLMVQKVIFRDNCKIACVLSDKSGDIKADIPNKNDDISEGTVIKVECVKNRILNVEEYELISDYEISDYLPTVDRPIEEIMNDIEFYTDKYIVSTQAKALNDYFFKDVVFLDKFKRGIGGVSMHHSYIGGLAEHTLNVMYLTIMLCERYNCRRTEIAVLSAKLHDIGKIYELYYDGPFRYTLRGEMEGHIVIGTELIDEAIKENPEIYSEDFVTRVKGCVVQHHGKLEYGSPRETNMEESFILNYADSIDASMNKIAQMKAKTESGSWSAFDKKIGTRLYL</sequence>
<evidence type="ECO:0000313" key="3">
    <source>
        <dbReference type="EMBL" id="AYD41484.1"/>
    </source>
</evidence>
<dbReference type="Gene3D" id="1.10.3210.10">
    <property type="entry name" value="Hypothetical protein af1432"/>
    <property type="match status" value="1"/>
</dbReference>
<dbReference type="GO" id="GO:0031125">
    <property type="term" value="P:rRNA 3'-end processing"/>
    <property type="evidence" value="ECO:0007669"/>
    <property type="project" value="TreeGrafter"/>
</dbReference>
<dbReference type="SUPFAM" id="SSF109604">
    <property type="entry name" value="HD-domain/PDEase-like"/>
    <property type="match status" value="1"/>
</dbReference>
<evidence type="ECO:0000313" key="4">
    <source>
        <dbReference type="Proteomes" id="UP000266301"/>
    </source>
</evidence>
<dbReference type="InterPro" id="IPR050798">
    <property type="entry name" value="YhaM_exoribonuc/phosphodiest"/>
</dbReference>
<accession>A0A386H787</accession>
<reference evidence="3 4" key="1">
    <citation type="journal article" date="2019" name="Int. J. Syst. Evol. Microbiol.">
        <title>Clostridium fermenticellae sp. nov., isolated from the mud in a fermentation cellar for the production of the Chinese liquor, baijiu.</title>
        <authorList>
            <person name="Xu P.X."/>
            <person name="Chai L.J."/>
            <person name="Qiu T."/>
            <person name="Zhang X.J."/>
            <person name="Lu Z.M."/>
            <person name="Xiao C."/>
            <person name="Wang S.T."/>
            <person name="Shen C.H."/>
            <person name="Shi J.S."/>
            <person name="Xu Z.H."/>
        </authorList>
    </citation>
    <scope>NUCLEOTIDE SEQUENCE [LARGE SCALE GENOMIC DNA]</scope>
    <source>
        <strain evidence="3 4">JN500901</strain>
    </source>
</reference>
<evidence type="ECO:0000259" key="2">
    <source>
        <dbReference type="SMART" id="SM00471"/>
    </source>
</evidence>
<dbReference type="AlphaFoldDB" id="A0A386H787"/>
<keyword evidence="4" id="KW-1185">Reference proteome</keyword>
<dbReference type="Proteomes" id="UP000266301">
    <property type="component" value="Chromosome"/>
</dbReference>
<gene>
    <name evidence="3" type="ORF">D4Z93_11775</name>
</gene>
<dbReference type="CDD" id="cd00077">
    <property type="entry name" value="HDc"/>
    <property type="match status" value="1"/>
</dbReference>
<keyword evidence="1" id="KW-0378">Hydrolase</keyword>
<dbReference type="KEGG" id="cfer:D4Z93_11775"/>
<dbReference type="EMBL" id="CP032416">
    <property type="protein sequence ID" value="AYD41484.1"/>
    <property type="molecule type" value="Genomic_DNA"/>
</dbReference>
<dbReference type="GO" id="GO:0016787">
    <property type="term" value="F:hydrolase activity"/>
    <property type="evidence" value="ECO:0007669"/>
    <property type="project" value="UniProtKB-KW"/>
</dbReference>
<feature type="domain" description="HD/PDEase" evidence="2">
    <location>
        <begin position="150"/>
        <end position="284"/>
    </location>
</feature>
<evidence type="ECO:0000256" key="1">
    <source>
        <dbReference type="ARBA" id="ARBA00022801"/>
    </source>
</evidence>
<proteinExistence type="predicted"/>
<dbReference type="InterPro" id="IPR003607">
    <property type="entry name" value="HD/PDEase_dom"/>
</dbReference>
<dbReference type="PANTHER" id="PTHR37294">
    <property type="entry name" value="3'-5' EXORIBONUCLEASE YHAM"/>
    <property type="match status" value="1"/>
</dbReference>
<dbReference type="InterPro" id="IPR006674">
    <property type="entry name" value="HD_domain"/>
</dbReference>
<dbReference type="PANTHER" id="PTHR37294:SF1">
    <property type="entry name" value="3'-5' EXORIBONUCLEASE YHAM"/>
    <property type="match status" value="1"/>
</dbReference>